<feature type="domain" description="Rv2525c-like glycoside hydrolase-like" evidence="1">
    <location>
        <begin position="32"/>
        <end position="134"/>
    </location>
</feature>
<dbReference type="Proteomes" id="UP000471031">
    <property type="component" value="Unassembled WGS sequence"/>
</dbReference>
<evidence type="ECO:0000313" key="2">
    <source>
        <dbReference type="EMBL" id="MZP43410.1"/>
    </source>
</evidence>
<dbReference type="SUPFAM" id="SSF51445">
    <property type="entry name" value="(Trans)glycosidases"/>
    <property type="match status" value="1"/>
</dbReference>
<accession>A0A845LER8</accession>
<dbReference type="EMBL" id="WXEX01000007">
    <property type="protein sequence ID" value="MZP43410.1"/>
    <property type="molecule type" value="Genomic_DNA"/>
</dbReference>
<organism evidence="2 3">
    <name type="scientific">Heliomicrobium gestii</name>
    <name type="common">Heliobacterium gestii</name>
    <dbReference type="NCBI Taxonomy" id="2699"/>
    <lineage>
        <taxon>Bacteria</taxon>
        <taxon>Bacillati</taxon>
        <taxon>Bacillota</taxon>
        <taxon>Clostridia</taxon>
        <taxon>Eubacteriales</taxon>
        <taxon>Heliobacteriaceae</taxon>
        <taxon>Heliomicrobium</taxon>
    </lineage>
</organism>
<name>A0A845LER8_HELGE</name>
<sequence>MMAYVWGVDSASPVNPELLRCVIARFGKPLFWGRYLSTVPRIASGLTRAELAFLRRQNIKVLPIYNAFRYAIGYDNGKRVAREALRNAWRLGIAKGTVLVANIEHFFKIDDRWIRGWVDTIRLAGYRPAIYHDPVRGEFSRAYCRAVKKDARVQRETALWSAQPEITTTGSRNAPAFAPYRPRCGGNVWAWQYGRDSRVCPIDTNLMDTRLYRQLF</sequence>
<proteinExistence type="predicted"/>
<dbReference type="Pfam" id="PF08924">
    <property type="entry name" value="Rv2525c_GlyHyd-like"/>
    <property type="match status" value="1"/>
</dbReference>
<gene>
    <name evidence="2" type="ORF">GTO89_10190</name>
</gene>
<dbReference type="OrthoDB" id="2080590at2"/>
<reference evidence="2 3" key="1">
    <citation type="submission" date="2020-01" db="EMBL/GenBank/DDBJ databases">
        <title>Whole genome sequence of Heliobacterium gestii DSM 11169.</title>
        <authorList>
            <person name="Kyndt J.A."/>
            <person name="Meyer T.E."/>
        </authorList>
    </citation>
    <scope>NUCLEOTIDE SEQUENCE [LARGE SCALE GENOMIC DNA]</scope>
    <source>
        <strain evidence="2 3">DSM 11169</strain>
    </source>
</reference>
<evidence type="ECO:0000313" key="3">
    <source>
        <dbReference type="Proteomes" id="UP000471031"/>
    </source>
</evidence>
<protein>
    <submittedName>
        <fullName evidence="2">DUF1906 domain-containing protein</fullName>
    </submittedName>
</protein>
<dbReference type="Gene3D" id="3.20.20.80">
    <property type="entry name" value="Glycosidases"/>
    <property type="match status" value="1"/>
</dbReference>
<dbReference type="InterPro" id="IPR015020">
    <property type="entry name" value="Rv2525c-like_Glyco_Hydro-like"/>
</dbReference>
<dbReference type="InterPro" id="IPR017853">
    <property type="entry name" value="GH"/>
</dbReference>
<comment type="caution">
    <text evidence="2">The sequence shown here is derived from an EMBL/GenBank/DDBJ whole genome shotgun (WGS) entry which is preliminary data.</text>
</comment>
<dbReference type="AlphaFoldDB" id="A0A845LER8"/>
<evidence type="ECO:0000259" key="1">
    <source>
        <dbReference type="Pfam" id="PF08924"/>
    </source>
</evidence>
<keyword evidence="3" id="KW-1185">Reference proteome</keyword>